<feature type="region of interest" description="Disordered" evidence="7">
    <location>
        <begin position="182"/>
        <end position="202"/>
    </location>
</feature>
<evidence type="ECO:0000256" key="6">
    <source>
        <dbReference type="ARBA" id="ARBA00049117"/>
    </source>
</evidence>
<keyword evidence="3" id="KW-0547">Nucleotide-binding</keyword>
<dbReference type="GO" id="GO:0005874">
    <property type="term" value="C:microtubule"/>
    <property type="evidence" value="ECO:0007669"/>
    <property type="project" value="UniProtKB-KW"/>
</dbReference>
<dbReference type="SUPFAM" id="SSF52490">
    <property type="entry name" value="Tubulin nucleotide-binding domain-like"/>
    <property type="match status" value="1"/>
</dbReference>
<evidence type="ECO:0000256" key="4">
    <source>
        <dbReference type="ARBA" id="ARBA00022801"/>
    </source>
</evidence>
<feature type="region of interest" description="Disordered" evidence="7">
    <location>
        <begin position="521"/>
        <end position="555"/>
    </location>
</feature>
<sequence length="555" mass="59805">RRQPQGSRHSDSLKLGSISTLSAAASSDHCSALETAAVGRGLVATAPRTRVPTKAPEPPPPAAANSGHHADLLLPPVADGSGGRFGGIRGQKPAWLLLTLLTLADSADAAAAGALRRPPLLAAPTGGRVLGRQGGEVAIGRGDCETRQGGRSAQSGIEEGSVYFEFQLLDHQKASAARHLHVNPPDCGAKQKRLQPVATRQRRKDDASVPLAACTALAAPSGGCEGARRLCWQSLHRALLPEHKLIRGGLKCDYAREEEVCARLKLFLNTLVSTSSSHARVHLSPRRPGRCPNRQRLLGAVLPGAWHPARRPDASDKTIGGGDDSFNTFFSETGSGKHVRARRVRSTWSPPWLTRCAPAPTASCFHPEQLVTGKEDAATNYARGHYTIGKEIVDLVLDRIRKLADQASSSSTPSGGGGTGSGFTSLLMERLSVDYGKKSKLEFAVYRPRSTPTAPSWWTTRPSTISAGRNLDIERPTYTNLNRLVGQNRVLHHRLPALRRRPERRPGLEFQTNLVPYRASTSAGHLRPGHLRREGLPRAAVRPRDHQTPPLSRPT</sequence>
<dbReference type="WBParaSite" id="maker-unitig_36780-snap-gene-0.1-mRNA-1">
    <property type="protein sequence ID" value="maker-unitig_36780-snap-gene-0.1-mRNA-1"/>
    <property type="gene ID" value="maker-unitig_36780-snap-gene-0.1"/>
</dbReference>
<dbReference type="GO" id="GO:0005525">
    <property type="term" value="F:GTP binding"/>
    <property type="evidence" value="ECO:0007669"/>
    <property type="project" value="UniProtKB-KW"/>
</dbReference>
<dbReference type="InterPro" id="IPR003008">
    <property type="entry name" value="Tubulin_FtsZ_GTPase"/>
</dbReference>
<feature type="region of interest" description="Disordered" evidence="7">
    <location>
        <begin position="50"/>
        <end position="76"/>
    </location>
</feature>
<dbReference type="InterPro" id="IPR000217">
    <property type="entry name" value="Tubulin"/>
</dbReference>
<evidence type="ECO:0000313" key="10">
    <source>
        <dbReference type="WBParaSite" id="maker-unitig_36780-snap-gene-0.1-mRNA-1"/>
    </source>
</evidence>
<dbReference type="InterPro" id="IPR036525">
    <property type="entry name" value="Tubulin/FtsZ_GTPase_sf"/>
</dbReference>
<dbReference type="PROSITE" id="PS00227">
    <property type="entry name" value="TUBULIN"/>
    <property type="match status" value="1"/>
</dbReference>
<accession>A0A1I8FIZ5</accession>
<dbReference type="PRINTS" id="PR01162">
    <property type="entry name" value="ALPHATUBULIN"/>
</dbReference>
<name>A0A1I8FIZ5_9PLAT</name>
<comment type="catalytic activity">
    <reaction evidence="6">
        <text>GTP + H2O = GDP + phosphate + H(+)</text>
        <dbReference type="Rhea" id="RHEA:19669"/>
        <dbReference type="ChEBI" id="CHEBI:15377"/>
        <dbReference type="ChEBI" id="CHEBI:15378"/>
        <dbReference type="ChEBI" id="CHEBI:37565"/>
        <dbReference type="ChEBI" id="CHEBI:43474"/>
        <dbReference type="ChEBI" id="CHEBI:58189"/>
    </reaction>
    <physiologicalReaction direction="left-to-right" evidence="6">
        <dbReference type="Rhea" id="RHEA:19670"/>
    </physiologicalReaction>
</comment>
<dbReference type="GO" id="GO:0007017">
    <property type="term" value="P:microtubule-based process"/>
    <property type="evidence" value="ECO:0007669"/>
    <property type="project" value="InterPro"/>
</dbReference>
<feature type="compositionally biased region" description="Basic and acidic residues" evidence="7">
    <location>
        <begin position="531"/>
        <end position="547"/>
    </location>
</feature>
<comment type="similarity">
    <text evidence="1">Belongs to the tubulin family.</text>
</comment>
<keyword evidence="4" id="KW-0378">Hydrolase</keyword>
<dbReference type="Gene3D" id="3.40.50.1440">
    <property type="entry name" value="Tubulin/FtsZ, GTPase domain"/>
    <property type="match status" value="1"/>
</dbReference>
<evidence type="ECO:0000256" key="5">
    <source>
        <dbReference type="ARBA" id="ARBA00023134"/>
    </source>
</evidence>
<dbReference type="GO" id="GO:0016787">
    <property type="term" value="F:hydrolase activity"/>
    <property type="evidence" value="ECO:0007669"/>
    <property type="project" value="UniProtKB-KW"/>
</dbReference>
<dbReference type="Proteomes" id="UP000095280">
    <property type="component" value="Unplaced"/>
</dbReference>
<keyword evidence="9" id="KW-1185">Reference proteome</keyword>
<reference evidence="10" key="1">
    <citation type="submission" date="2016-11" db="UniProtKB">
        <authorList>
            <consortium name="WormBaseParasite"/>
        </authorList>
    </citation>
    <scope>IDENTIFICATION</scope>
</reference>
<dbReference type="Pfam" id="PF00091">
    <property type="entry name" value="Tubulin"/>
    <property type="match status" value="1"/>
</dbReference>
<dbReference type="PANTHER" id="PTHR11588">
    <property type="entry name" value="TUBULIN"/>
    <property type="match status" value="1"/>
</dbReference>
<dbReference type="InterPro" id="IPR002452">
    <property type="entry name" value="Alpha_tubulin"/>
</dbReference>
<evidence type="ECO:0000256" key="1">
    <source>
        <dbReference type="ARBA" id="ARBA00009636"/>
    </source>
</evidence>
<keyword evidence="2" id="KW-0493">Microtubule</keyword>
<proteinExistence type="inferred from homology"/>
<keyword evidence="5" id="KW-0342">GTP-binding</keyword>
<dbReference type="SMART" id="SM00864">
    <property type="entry name" value="Tubulin"/>
    <property type="match status" value="1"/>
</dbReference>
<evidence type="ECO:0000256" key="7">
    <source>
        <dbReference type="SAM" id="MobiDB-lite"/>
    </source>
</evidence>
<evidence type="ECO:0000313" key="9">
    <source>
        <dbReference type="Proteomes" id="UP000095280"/>
    </source>
</evidence>
<dbReference type="GO" id="GO:0005200">
    <property type="term" value="F:structural constituent of cytoskeleton"/>
    <property type="evidence" value="ECO:0007669"/>
    <property type="project" value="InterPro"/>
</dbReference>
<feature type="domain" description="Tubulin/FtsZ GTPase" evidence="8">
    <location>
        <begin position="326"/>
        <end position="497"/>
    </location>
</feature>
<dbReference type="AlphaFoldDB" id="A0A1I8FIZ5"/>
<evidence type="ECO:0000256" key="3">
    <source>
        <dbReference type="ARBA" id="ARBA00022741"/>
    </source>
</evidence>
<organism evidence="9 10">
    <name type="scientific">Macrostomum lignano</name>
    <dbReference type="NCBI Taxonomy" id="282301"/>
    <lineage>
        <taxon>Eukaryota</taxon>
        <taxon>Metazoa</taxon>
        <taxon>Spiralia</taxon>
        <taxon>Lophotrochozoa</taxon>
        <taxon>Platyhelminthes</taxon>
        <taxon>Rhabditophora</taxon>
        <taxon>Macrostomorpha</taxon>
        <taxon>Macrostomida</taxon>
        <taxon>Macrostomidae</taxon>
        <taxon>Macrostomum</taxon>
    </lineage>
</organism>
<protein>
    <submittedName>
        <fullName evidence="10">Tubulin domain-containing protein</fullName>
    </submittedName>
</protein>
<dbReference type="InterPro" id="IPR017975">
    <property type="entry name" value="Tubulin_CS"/>
</dbReference>
<evidence type="ECO:0000256" key="2">
    <source>
        <dbReference type="ARBA" id="ARBA00022701"/>
    </source>
</evidence>
<evidence type="ECO:0000259" key="8">
    <source>
        <dbReference type="SMART" id="SM00864"/>
    </source>
</evidence>